<dbReference type="InterPro" id="IPR001087">
    <property type="entry name" value="GDSL"/>
</dbReference>
<evidence type="ECO:0000313" key="3">
    <source>
        <dbReference type="Proteomes" id="UP000036908"/>
    </source>
</evidence>
<dbReference type="EMBL" id="JSVA01000008">
    <property type="protein sequence ID" value="KOF03212.1"/>
    <property type="molecule type" value="Genomic_DNA"/>
</dbReference>
<accession>A0A0L8ALX3</accession>
<dbReference type="PATRIC" id="fig|1566026.4.peg.3405"/>
<feature type="chain" id="PRO_5005580186" description="G-D-S-L family lipolytic protein" evidence="1">
    <location>
        <begin position="22"/>
        <end position="543"/>
    </location>
</feature>
<keyword evidence="3" id="KW-1185">Reference proteome</keyword>
<dbReference type="PROSITE" id="PS51257">
    <property type="entry name" value="PROKAR_LIPOPROTEIN"/>
    <property type="match status" value="1"/>
</dbReference>
<gene>
    <name evidence="2" type="ORF">OB69_07850</name>
</gene>
<dbReference type="AlphaFoldDB" id="A0A0L8ALX3"/>
<comment type="caution">
    <text evidence="2">The sequence shown here is derived from an EMBL/GenBank/DDBJ whole genome shotgun (WGS) entry which is preliminary data.</text>
</comment>
<proteinExistence type="predicted"/>
<dbReference type="OrthoDB" id="9764164at2"/>
<evidence type="ECO:0008006" key="4">
    <source>
        <dbReference type="Google" id="ProtNLM"/>
    </source>
</evidence>
<protein>
    <recommendedName>
        <fullName evidence="4">G-D-S-L family lipolytic protein</fullName>
    </recommendedName>
</protein>
<name>A0A0L8ALX3_9BACT</name>
<dbReference type="Pfam" id="PF00657">
    <property type="entry name" value="Lipase_GDSL"/>
    <property type="match status" value="1"/>
</dbReference>
<dbReference type="InterPro" id="IPR036514">
    <property type="entry name" value="SGNH_hydro_sf"/>
</dbReference>
<dbReference type="SUPFAM" id="SSF52266">
    <property type="entry name" value="SGNH hydrolase"/>
    <property type="match status" value="2"/>
</dbReference>
<dbReference type="Gene3D" id="3.40.50.1110">
    <property type="entry name" value="SGNH hydrolase"/>
    <property type="match status" value="2"/>
</dbReference>
<dbReference type="CDD" id="cd00229">
    <property type="entry name" value="SGNH_hydrolase"/>
    <property type="match status" value="1"/>
</dbReference>
<evidence type="ECO:0000313" key="2">
    <source>
        <dbReference type="EMBL" id="KOF03212.1"/>
    </source>
</evidence>
<organism evidence="2 3">
    <name type="scientific">Roseivirga seohaensis subsp. aquiponti</name>
    <dbReference type="NCBI Taxonomy" id="1566026"/>
    <lineage>
        <taxon>Bacteria</taxon>
        <taxon>Pseudomonadati</taxon>
        <taxon>Bacteroidota</taxon>
        <taxon>Cytophagia</taxon>
        <taxon>Cytophagales</taxon>
        <taxon>Roseivirgaceae</taxon>
        <taxon>Roseivirga</taxon>
    </lineage>
</organism>
<evidence type="ECO:0000256" key="1">
    <source>
        <dbReference type="SAM" id="SignalP"/>
    </source>
</evidence>
<reference evidence="3" key="1">
    <citation type="submission" date="2014-11" db="EMBL/GenBank/DDBJ databases">
        <title>Genome sequencing of Roseivirga sp. D-25.</title>
        <authorList>
            <person name="Selvaratnam C."/>
            <person name="Thevarajoo S."/>
            <person name="Goh K.M."/>
            <person name="Eee R."/>
            <person name="Chan K.-G."/>
            <person name="Chong C.S."/>
        </authorList>
    </citation>
    <scope>NUCLEOTIDE SEQUENCE [LARGE SCALE GENOMIC DNA]</scope>
    <source>
        <strain evidence="3">D-25</strain>
    </source>
</reference>
<sequence length="543" mass="56209">MKMKNLKLYLFALLASGAIMTSCDEEENLVEQRKSDNPLPVVTDPSGSNGTVTLTKYVSIGNSITAGYMDGALYTNGQAHSFANMLGNQFQISGVGGTTFNQPDINSDFGYSGMGPGNTILGRYVLDLSIPGPKPTLTGQVPTAYAGNKAELNNFAVPGMRIVDINSAALAGSNPLYARFASTPGTSTVLSDALAASPTFYTYWLGNNDALGYAVGGGVNAAMITSQADFQNALASSLTALVGTGAKGVVMTLPPLVVLPYFRAVKWNAIPLDQATADQLNTAFAGLNAALNGLAAYNLISTAEAAKRKVTYQAGPNAILMHDKDLEDLGPKFDALVGAQAITAAQRVALEPYRQSRPATSSDLPVLSAATVLGTGTAPIGLAIPIEDKYILSANEVVKTVTARATFNQTIKGVVDQINAGAGATVITLVDVQPKFADLFGLDAATVDQLALGLGTQSSIAAVKAEADGQIVNGVNIGLGIKVNGTNLAPDFSPNGVFSTDGIHPNPRGHAIIANLILSAMRTAYGVDIPDVDVLAQRGILVQ</sequence>
<dbReference type="GO" id="GO:0016788">
    <property type="term" value="F:hydrolase activity, acting on ester bonds"/>
    <property type="evidence" value="ECO:0007669"/>
    <property type="project" value="InterPro"/>
</dbReference>
<feature type="signal peptide" evidence="1">
    <location>
        <begin position="1"/>
        <end position="21"/>
    </location>
</feature>
<keyword evidence="1" id="KW-0732">Signal</keyword>
<dbReference type="Proteomes" id="UP000036908">
    <property type="component" value="Unassembled WGS sequence"/>
</dbReference>